<evidence type="ECO:0008006" key="9">
    <source>
        <dbReference type="Google" id="ProtNLM"/>
    </source>
</evidence>
<dbReference type="PANTHER" id="PTHR46559">
    <property type="entry name" value="TYROSINE-PROTEIN PHOSPHATASE NON-RECEPTOR TYPE 11"/>
    <property type="match status" value="1"/>
</dbReference>
<evidence type="ECO:0000313" key="7">
    <source>
        <dbReference type="Ensembl" id="ENSSSCP00035038029.1"/>
    </source>
</evidence>
<dbReference type="Pfam" id="PF00102">
    <property type="entry name" value="Y_phosphatase"/>
    <property type="match status" value="1"/>
</dbReference>
<dbReference type="GO" id="GO:0005737">
    <property type="term" value="C:cytoplasm"/>
    <property type="evidence" value="ECO:0007669"/>
    <property type="project" value="UniProtKB-SubCell"/>
</dbReference>
<dbReference type="CDD" id="cd09931">
    <property type="entry name" value="SH2_C-SH2_SHP_like"/>
    <property type="match status" value="1"/>
</dbReference>
<dbReference type="PRINTS" id="PR00700">
    <property type="entry name" value="PRTYPHPHTASE"/>
</dbReference>
<dbReference type="SMART" id="SM00194">
    <property type="entry name" value="PTPc"/>
    <property type="match status" value="1"/>
</dbReference>
<dbReference type="Pfam" id="PF00017">
    <property type="entry name" value="SH2"/>
    <property type="match status" value="2"/>
</dbReference>
<dbReference type="SUPFAM" id="SSF52799">
    <property type="entry name" value="(Phosphotyrosine protein) phosphatases II"/>
    <property type="match status" value="1"/>
</dbReference>
<dbReference type="Gene3D" id="3.30.505.10">
    <property type="entry name" value="SH2 domain"/>
    <property type="match status" value="2"/>
</dbReference>
<dbReference type="PROSITE" id="PS00383">
    <property type="entry name" value="TYR_PHOSPHATASE_1"/>
    <property type="match status" value="1"/>
</dbReference>
<accession>A0A8D1D2C3</accession>
<dbReference type="InterPro" id="IPR000387">
    <property type="entry name" value="Tyr_Pase_dom"/>
</dbReference>
<name>A0A8D1D2C3_PIG</name>
<dbReference type="Ensembl" id="ENSSSCT00035090745.1">
    <property type="protein sequence ID" value="ENSSSCP00035038029.1"/>
    <property type="gene ID" value="ENSSSCG00035065211.1"/>
</dbReference>
<dbReference type="PROSITE" id="PS50001">
    <property type="entry name" value="SH2"/>
    <property type="match status" value="2"/>
</dbReference>
<dbReference type="PROSITE" id="PS50055">
    <property type="entry name" value="TYR_PHOSPHATASE_PTP"/>
    <property type="match status" value="1"/>
</dbReference>
<dbReference type="PANTHER" id="PTHR46559:SF7">
    <property type="entry name" value="PROTEIN-TYROSINE-PHOSPHATASE"/>
    <property type="match status" value="1"/>
</dbReference>
<reference evidence="7" key="1">
    <citation type="submission" date="2025-05" db="UniProtKB">
        <authorList>
            <consortium name="Ensembl"/>
        </authorList>
    </citation>
    <scope>IDENTIFICATION</scope>
</reference>
<dbReference type="InterPro" id="IPR003595">
    <property type="entry name" value="Tyr_Pase_cat"/>
</dbReference>
<feature type="compositionally biased region" description="Pro residues" evidence="3">
    <location>
        <begin position="549"/>
        <end position="558"/>
    </location>
</feature>
<keyword evidence="2" id="KW-0175">Coiled coil</keyword>
<proteinExistence type="predicted"/>
<dbReference type="InterPro" id="IPR036860">
    <property type="entry name" value="SH2_dom_sf"/>
</dbReference>
<evidence type="ECO:0000256" key="2">
    <source>
        <dbReference type="SAM" id="Coils"/>
    </source>
</evidence>
<dbReference type="AlphaFoldDB" id="A0A8D1D2C3"/>
<feature type="domain" description="SH2" evidence="4">
    <location>
        <begin position="113"/>
        <end position="214"/>
    </location>
</feature>
<dbReference type="InterPro" id="IPR029021">
    <property type="entry name" value="Prot-tyrosine_phosphatase-like"/>
</dbReference>
<dbReference type="GO" id="GO:0004725">
    <property type="term" value="F:protein tyrosine phosphatase activity"/>
    <property type="evidence" value="ECO:0007669"/>
    <property type="project" value="UniProtKB-EC"/>
</dbReference>
<keyword evidence="1" id="KW-0727">SH2 domain</keyword>
<dbReference type="InterPro" id="IPR000242">
    <property type="entry name" value="PTP_cat"/>
</dbReference>
<dbReference type="SMART" id="SM00404">
    <property type="entry name" value="PTPc_motif"/>
    <property type="match status" value="1"/>
</dbReference>
<feature type="domain" description="Tyrosine-protein phosphatase" evidence="5">
    <location>
        <begin position="256"/>
        <end position="491"/>
    </location>
</feature>
<dbReference type="CDD" id="cd10340">
    <property type="entry name" value="SH2_N-SH2_SHP_like"/>
    <property type="match status" value="1"/>
</dbReference>
<sequence>MLSRWFHPNISGVEAEKLLLSRGQHGSFLARPSQSCPGGFTLSVRWVGGGVTHIKIQSTGDYYDLYGGEKFATLAELVQHYTGQHGGLLRECGGAPVELRHPLGCQDPTSERWYHGHLSGKEAEKLLTEKGRPGSFLVRESQSKPGDFVLSVLTQLLDKADCQPRVTHIRIHFQGKYDVGGGEQFDTLGDLVEHYRKSPMVERSGAMVHLGQPLKATRIKAASIESRVQELNKVMDASEKAKQGFWEEFEVPEWHLPSPVDTTRVVLRDVDKNVPGADYINANYIRVSKPGHGLGKLYIATQGCLQTTVAAFWAMVHQENTRVIVMTTREVERGRNKCFRYWPELHGSQGYGHLRVRNVAEHWAQGYCVRELQVWQPNQESQRIVKHYQYCSWPDHGVPAEPAGVLGFLDEVNRAQNSMPGAGPVVVHCSAGIGRTGTIIVIDILVDIVRRQGLDCDIDVPKTIQLVRRQRSGMVQTEAQYKFVYLALQRYIQGQQLRLREQEAGPVRGGASAGITMVTSGPSPQREPPKEHDSLNVGALPADRGCSPGPAPSPAPEA</sequence>
<feature type="region of interest" description="Disordered" evidence="3">
    <location>
        <begin position="504"/>
        <end position="558"/>
    </location>
</feature>
<evidence type="ECO:0000259" key="6">
    <source>
        <dbReference type="PROSITE" id="PS50056"/>
    </source>
</evidence>
<organism evidence="7 8">
    <name type="scientific">Sus scrofa</name>
    <name type="common">Pig</name>
    <dbReference type="NCBI Taxonomy" id="9823"/>
    <lineage>
        <taxon>Eukaryota</taxon>
        <taxon>Metazoa</taxon>
        <taxon>Chordata</taxon>
        <taxon>Craniata</taxon>
        <taxon>Vertebrata</taxon>
        <taxon>Euteleostomi</taxon>
        <taxon>Mammalia</taxon>
        <taxon>Eutheria</taxon>
        <taxon>Laurasiatheria</taxon>
        <taxon>Artiodactyla</taxon>
        <taxon>Suina</taxon>
        <taxon>Suidae</taxon>
        <taxon>Sus</taxon>
    </lineage>
</organism>
<protein>
    <recommendedName>
        <fullName evidence="9">Protein-tyrosine-phosphatase</fullName>
    </recommendedName>
</protein>
<dbReference type="Gene3D" id="3.90.190.10">
    <property type="entry name" value="Protein tyrosine phosphatase superfamily"/>
    <property type="match status" value="1"/>
</dbReference>
<dbReference type="Proteomes" id="UP000694720">
    <property type="component" value="Unplaced"/>
</dbReference>
<dbReference type="PROSITE" id="PS50056">
    <property type="entry name" value="TYR_PHOSPHATASE_2"/>
    <property type="match status" value="1"/>
</dbReference>
<feature type="coiled-coil region" evidence="2">
    <location>
        <begin position="214"/>
        <end position="241"/>
    </location>
</feature>
<evidence type="ECO:0000313" key="8">
    <source>
        <dbReference type="Proteomes" id="UP000694720"/>
    </source>
</evidence>
<dbReference type="SMART" id="SM00252">
    <property type="entry name" value="SH2"/>
    <property type="match status" value="2"/>
</dbReference>
<dbReference type="PRINTS" id="PR00401">
    <property type="entry name" value="SH2DOMAIN"/>
</dbReference>
<evidence type="ECO:0000256" key="3">
    <source>
        <dbReference type="SAM" id="MobiDB-lite"/>
    </source>
</evidence>
<feature type="domain" description="Tyrosine specific protein phosphatases" evidence="6">
    <location>
        <begin position="406"/>
        <end position="482"/>
    </location>
</feature>
<dbReference type="Ensembl" id="ENSSSCT00065103626.1">
    <property type="protein sequence ID" value="ENSSSCP00065045818.1"/>
    <property type="gene ID" value="ENSSSCG00065074276.1"/>
</dbReference>
<dbReference type="InterPro" id="IPR016130">
    <property type="entry name" value="Tyr_Pase_AS"/>
</dbReference>
<evidence type="ECO:0000259" key="5">
    <source>
        <dbReference type="PROSITE" id="PS50055"/>
    </source>
</evidence>
<dbReference type="Proteomes" id="UP000694725">
    <property type="component" value="Unplaced"/>
</dbReference>
<evidence type="ECO:0000259" key="4">
    <source>
        <dbReference type="PROSITE" id="PS50001"/>
    </source>
</evidence>
<dbReference type="InterPro" id="IPR000980">
    <property type="entry name" value="SH2"/>
</dbReference>
<feature type="domain" description="SH2" evidence="4">
    <location>
        <begin position="5"/>
        <end position="103"/>
    </location>
</feature>
<evidence type="ECO:0000256" key="1">
    <source>
        <dbReference type="PROSITE-ProRule" id="PRU00191"/>
    </source>
</evidence>
<dbReference type="SUPFAM" id="SSF55550">
    <property type="entry name" value="SH2 domain"/>
    <property type="match status" value="2"/>
</dbReference>